<sequence>MEQNNLWRCKDLYLAAFVYSQGKELTKVEREGKTCWFVFANPNALCEELQAAYWANRGQTPPKVFADAIRSLKDLIFAQA</sequence>
<proteinExistence type="predicted"/>
<dbReference type="Pfam" id="PF18903">
    <property type="entry name" value="DUF5659"/>
    <property type="match status" value="1"/>
</dbReference>
<evidence type="ECO:0000313" key="3">
    <source>
        <dbReference type="Proteomes" id="UP000178870"/>
    </source>
</evidence>
<name>A0A1F7YZP4_9BACT</name>
<reference evidence="2 3" key="1">
    <citation type="journal article" date="2016" name="Nat. Commun.">
        <title>Thousands of microbial genomes shed light on interconnected biogeochemical processes in an aquifer system.</title>
        <authorList>
            <person name="Anantharaman K."/>
            <person name="Brown C.T."/>
            <person name="Hug L.A."/>
            <person name="Sharon I."/>
            <person name="Castelle C.J."/>
            <person name="Probst A.J."/>
            <person name="Thomas B.C."/>
            <person name="Singh A."/>
            <person name="Wilkins M.J."/>
            <person name="Karaoz U."/>
            <person name="Brodie E.L."/>
            <person name="Williams K.H."/>
            <person name="Hubbard S.S."/>
            <person name="Banfield J.F."/>
        </authorList>
    </citation>
    <scope>NUCLEOTIDE SEQUENCE [LARGE SCALE GENOMIC DNA]</scope>
</reference>
<feature type="domain" description="DUF5659" evidence="1">
    <location>
        <begin position="4"/>
        <end position="77"/>
    </location>
</feature>
<accession>A0A1F7YZP4</accession>
<comment type="caution">
    <text evidence="2">The sequence shown here is derived from an EMBL/GenBank/DDBJ whole genome shotgun (WGS) entry which is preliminary data.</text>
</comment>
<protein>
    <recommendedName>
        <fullName evidence="1">DUF5659 domain-containing protein</fullName>
    </recommendedName>
</protein>
<dbReference type="InterPro" id="IPR043718">
    <property type="entry name" value="DUF5659"/>
</dbReference>
<evidence type="ECO:0000259" key="1">
    <source>
        <dbReference type="Pfam" id="PF18903"/>
    </source>
</evidence>
<dbReference type="Proteomes" id="UP000178870">
    <property type="component" value="Unassembled WGS sequence"/>
</dbReference>
<organism evidence="2 3">
    <name type="scientific">Candidatus Woesebacteria bacterium RIFCSPHIGHO2_01_FULL_44_21</name>
    <dbReference type="NCBI Taxonomy" id="1802503"/>
    <lineage>
        <taxon>Bacteria</taxon>
        <taxon>Candidatus Woeseibacteriota</taxon>
    </lineage>
</organism>
<dbReference type="AlphaFoldDB" id="A0A1F7YZP4"/>
<gene>
    <name evidence="2" type="ORF">A2803_01370</name>
</gene>
<dbReference type="EMBL" id="MGGP01000013">
    <property type="protein sequence ID" value="OGM32690.1"/>
    <property type="molecule type" value="Genomic_DNA"/>
</dbReference>
<evidence type="ECO:0000313" key="2">
    <source>
        <dbReference type="EMBL" id="OGM32690.1"/>
    </source>
</evidence>